<sequence length="77" mass="8473">MSRTCPITGKKPMSGKNVSHSMRHTCRRWNVNLQTTTIVVDGKKQRIRVSAAGLRTLRKNAKLAAQAEAPVAEEASK</sequence>
<evidence type="ECO:0000256" key="1">
    <source>
        <dbReference type="ARBA" id="ARBA00008760"/>
    </source>
</evidence>
<dbReference type="GO" id="GO:0003735">
    <property type="term" value="F:structural constituent of ribosome"/>
    <property type="evidence" value="ECO:0007669"/>
    <property type="project" value="InterPro"/>
</dbReference>
<reference evidence="7 8" key="1">
    <citation type="submission" date="2018-08" db="EMBL/GenBank/DDBJ databases">
        <title>The first complete genome of Treponema rectale (CHPAT), a commensal spirochete of the bovine rectum.</title>
        <authorList>
            <person name="Staton G.J."/>
            <person name="Clegg S.R."/>
            <person name="Carter S.D."/>
            <person name="Radford A.D."/>
            <person name="Darby A."/>
            <person name="Hall N."/>
            <person name="Birtles R.J."/>
            <person name="Evans N.J."/>
        </authorList>
    </citation>
    <scope>NUCLEOTIDE SEQUENCE [LARGE SCALE GENOMIC DNA]</scope>
    <source>
        <strain evidence="7 8">CHPA</strain>
    </source>
</reference>
<dbReference type="HAMAP" id="MF_00373">
    <property type="entry name" value="Ribosomal_bL28"/>
    <property type="match status" value="1"/>
</dbReference>
<dbReference type="GO" id="GO:0006412">
    <property type="term" value="P:translation"/>
    <property type="evidence" value="ECO:0007669"/>
    <property type="project" value="UniProtKB-UniRule"/>
</dbReference>
<gene>
    <name evidence="5 7" type="primary">rpmB</name>
    <name evidence="7" type="ORF">DYE49_02060</name>
</gene>
<dbReference type="PANTHER" id="PTHR39080:SF1">
    <property type="entry name" value="LARGE RIBOSOMAL SUBUNIT PROTEIN BL28A"/>
    <property type="match status" value="1"/>
</dbReference>
<comment type="similarity">
    <text evidence="1 5">Belongs to the bacterial ribosomal protein bL28 family.</text>
</comment>
<dbReference type="NCBIfam" id="TIGR00009">
    <property type="entry name" value="L28"/>
    <property type="match status" value="1"/>
</dbReference>
<evidence type="ECO:0000256" key="3">
    <source>
        <dbReference type="ARBA" id="ARBA00023274"/>
    </source>
</evidence>
<dbReference type="InterPro" id="IPR037147">
    <property type="entry name" value="Ribosomal_bL28_sf"/>
</dbReference>
<keyword evidence="2 5" id="KW-0689">Ribosomal protein</keyword>
<dbReference type="InterPro" id="IPR001383">
    <property type="entry name" value="Ribosomal_bL28_bact-type"/>
</dbReference>
<keyword evidence="3 5" id="KW-0687">Ribonucleoprotein</keyword>
<dbReference type="Proteomes" id="UP000593591">
    <property type="component" value="Chromosome"/>
</dbReference>
<evidence type="ECO:0000256" key="4">
    <source>
        <dbReference type="ARBA" id="ARBA00035174"/>
    </source>
</evidence>
<dbReference type="PANTHER" id="PTHR39080">
    <property type="entry name" value="50S RIBOSOMAL PROTEIN L28"/>
    <property type="match status" value="1"/>
</dbReference>
<evidence type="ECO:0000256" key="5">
    <source>
        <dbReference type="HAMAP-Rule" id="MF_00373"/>
    </source>
</evidence>
<evidence type="ECO:0000313" key="8">
    <source>
        <dbReference type="Proteomes" id="UP000593591"/>
    </source>
</evidence>
<dbReference type="Gene3D" id="2.30.170.40">
    <property type="entry name" value="Ribosomal protein L28/L24"/>
    <property type="match status" value="1"/>
</dbReference>
<dbReference type="Pfam" id="PF00830">
    <property type="entry name" value="Ribosomal_L28"/>
    <property type="match status" value="1"/>
</dbReference>
<evidence type="ECO:0000256" key="6">
    <source>
        <dbReference type="SAM" id="MobiDB-lite"/>
    </source>
</evidence>
<name>A0A7M1XJF5_9SPIR</name>
<organism evidence="7 8">
    <name type="scientific">Treponema rectale</name>
    <dbReference type="NCBI Taxonomy" id="744512"/>
    <lineage>
        <taxon>Bacteria</taxon>
        <taxon>Pseudomonadati</taxon>
        <taxon>Spirochaetota</taxon>
        <taxon>Spirochaetia</taxon>
        <taxon>Spirochaetales</taxon>
        <taxon>Treponemataceae</taxon>
        <taxon>Treponema</taxon>
    </lineage>
</organism>
<proteinExistence type="inferred from homology"/>
<dbReference type="KEGG" id="trc:DYE49_02060"/>
<evidence type="ECO:0000256" key="2">
    <source>
        <dbReference type="ARBA" id="ARBA00022980"/>
    </source>
</evidence>
<dbReference type="GO" id="GO:0005840">
    <property type="term" value="C:ribosome"/>
    <property type="evidence" value="ECO:0007669"/>
    <property type="project" value="UniProtKB-KW"/>
</dbReference>
<dbReference type="EMBL" id="CP031517">
    <property type="protein sequence ID" value="QOS39300.1"/>
    <property type="molecule type" value="Genomic_DNA"/>
</dbReference>
<protein>
    <recommendedName>
        <fullName evidence="4 5">Large ribosomal subunit protein bL28</fullName>
    </recommendedName>
</protein>
<dbReference type="InterPro" id="IPR034704">
    <property type="entry name" value="Ribosomal_bL28/bL31-like_sf"/>
</dbReference>
<dbReference type="SUPFAM" id="SSF143800">
    <property type="entry name" value="L28p-like"/>
    <property type="match status" value="1"/>
</dbReference>
<dbReference type="InterPro" id="IPR026569">
    <property type="entry name" value="Ribosomal_bL28"/>
</dbReference>
<dbReference type="InterPro" id="IPR050096">
    <property type="entry name" value="Bacterial_rp_bL28"/>
</dbReference>
<evidence type="ECO:0000313" key="7">
    <source>
        <dbReference type="EMBL" id="QOS39300.1"/>
    </source>
</evidence>
<feature type="region of interest" description="Disordered" evidence="6">
    <location>
        <begin position="1"/>
        <end position="22"/>
    </location>
</feature>
<accession>A0A7M1XJF5</accession>
<dbReference type="GO" id="GO:1990904">
    <property type="term" value="C:ribonucleoprotein complex"/>
    <property type="evidence" value="ECO:0007669"/>
    <property type="project" value="UniProtKB-KW"/>
</dbReference>
<dbReference type="AlphaFoldDB" id="A0A7M1XJF5"/>